<gene>
    <name evidence="2" type="ORF">P691DRAFT_800407</name>
</gene>
<keyword evidence="3" id="KW-1185">Reference proteome</keyword>
<dbReference type="Proteomes" id="UP000807342">
    <property type="component" value="Unassembled WGS sequence"/>
</dbReference>
<comment type="caution">
    <text evidence="2">The sequence shown here is derived from an EMBL/GenBank/DDBJ whole genome shotgun (WGS) entry which is preliminary data.</text>
</comment>
<evidence type="ECO:0000256" key="1">
    <source>
        <dbReference type="SAM" id="MobiDB-lite"/>
    </source>
</evidence>
<feature type="region of interest" description="Disordered" evidence="1">
    <location>
        <begin position="59"/>
        <end position="83"/>
    </location>
</feature>
<sequence length="120" mass="13636">MAHQVIQEMPFRMLDLDKMACDELCSVIYRSKRSGAPLPPAFQKQCDHGCGYYVRQKPSHEADLGSPDCLSRPPNSAKDPFRSMNTRRCTTEQFLGKAAPACEMPFKFLTRRTGIHQMIL</sequence>
<organism evidence="2 3">
    <name type="scientific">Macrolepiota fuliginosa MF-IS2</name>
    <dbReference type="NCBI Taxonomy" id="1400762"/>
    <lineage>
        <taxon>Eukaryota</taxon>
        <taxon>Fungi</taxon>
        <taxon>Dikarya</taxon>
        <taxon>Basidiomycota</taxon>
        <taxon>Agaricomycotina</taxon>
        <taxon>Agaricomycetes</taxon>
        <taxon>Agaricomycetidae</taxon>
        <taxon>Agaricales</taxon>
        <taxon>Agaricineae</taxon>
        <taxon>Agaricaceae</taxon>
        <taxon>Macrolepiota</taxon>
    </lineage>
</organism>
<dbReference type="EMBL" id="MU151153">
    <property type="protein sequence ID" value="KAF9448695.1"/>
    <property type="molecule type" value="Genomic_DNA"/>
</dbReference>
<dbReference type="AlphaFoldDB" id="A0A9P5XDI9"/>
<name>A0A9P5XDI9_9AGAR</name>
<protein>
    <submittedName>
        <fullName evidence="2">Uncharacterized protein</fullName>
    </submittedName>
</protein>
<evidence type="ECO:0000313" key="2">
    <source>
        <dbReference type="EMBL" id="KAF9448695.1"/>
    </source>
</evidence>
<reference evidence="2" key="1">
    <citation type="submission" date="2020-11" db="EMBL/GenBank/DDBJ databases">
        <authorList>
            <consortium name="DOE Joint Genome Institute"/>
            <person name="Ahrendt S."/>
            <person name="Riley R."/>
            <person name="Andreopoulos W."/>
            <person name="Labutti K."/>
            <person name="Pangilinan J."/>
            <person name="Ruiz-Duenas F.J."/>
            <person name="Barrasa J.M."/>
            <person name="Sanchez-Garcia M."/>
            <person name="Camarero S."/>
            <person name="Miyauchi S."/>
            <person name="Serrano A."/>
            <person name="Linde D."/>
            <person name="Babiker R."/>
            <person name="Drula E."/>
            <person name="Ayuso-Fernandez I."/>
            <person name="Pacheco R."/>
            <person name="Padilla G."/>
            <person name="Ferreira P."/>
            <person name="Barriuso J."/>
            <person name="Kellner H."/>
            <person name="Castanera R."/>
            <person name="Alfaro M."/>
            <person name="Ramirez L."/>
            <person name="Pisabarro A.G."/>
            <person name="Kuo A."/>
            <person name="Tritt A."/>
            <person name="Lipzen A."/>
            <person name="He G."/>
            <person name="Yan M."/>
            <person name="Ng V."/>
            <person name="Cullen D."/>
            <person name="Martin F."/>
            <person name="Rosso M.-N."/>
            <person name="Henrissat B."/>
            <person name="Hibbett D."/>
            <person name="Martinez A.T."/>
            <person name="Grigoriev I.V."/>
        </authorList>
    </citation>
    <scope>NUCLEOTIDE SEQUENCE</scope>
    <source>
        <strain evidence="2">MF-IS2</strain>
    </source>
</reference>
<proteinExistence type="predicted"/>
<accession>A0A9P5XDI9</accession>
<evidence type="ECO:0000313" key="3">
    <source>
        <dbReference type="Proteomes" id="UP000807342"/>
    </source>
</evidence>